<evidence type="ECO:0000313" key="1">
    <source>
        <dbReference type="EMBL" id="QHT33770.1"/>
    </source>
</evidence>
<accession>A0A6C0F033</accession>
<proteinExistence type="predicted"/>
<name>A0A6C0F033_9ZZZZ</name>
<dbReference type="EMBL" id="MN738978">
    <property type="protein sequence ID" value="QHT33770.1"/>
    <property type="molecule type" value="Genomic_DNA"/>
</dbReference>
<dbReference type="AlphaFoldDB" id="A0A6C0F033"/>
<sequence>MISLQELIINKYIEDYTLAIDDLPEDIKRDIKTKRDNIFMDKAFKDVAKYLNNQPMYIRQSPRGFTFYYESSSRCNINYFMFKIRDRPNVLLELGYTKYNFSVEYTHIDGDDDYLFILTIIDPETNYKVLYIKSICRFD</sequence>
<protein>
    <submittedName>
        <fullName evidence="1">Uncharacterized protein</fullName>
    </submittedName>
</protein>
<reference evidence="1" key="1">
    <citation type="journal article" date="2020" name="Nature">
        <title>Giant virus diversity and host interactions through global metagenomics.</title>
        <authorList>
            <person name="Schulz F."/>
            <person name="Roux S."/>
            <person name="Paez-Espino D."/>
            <person name="Jungbluth S."/>
            <person name="Walsh D.A."/>
            <person name="Denef V.J."/>
            <person name="McMahon K.D."/>
            <person name="Konstantinidis K.T."/>
            <person name="Eloe-Fadrosh E.A."/>
            <person name="Kyrpides N.C."/>
            <person name="Woyke T."/>
        </authorList>
    </citation>
    <scope>NUCLEOTIDE SEQUENCE</scope>
    <source>
        <strain evidence="1">GVMAG-M-3300009161-52</strain>
    </source>
</reference>
<organism evidence="1">
    <name type="scientific">viral metagenome</name>
    <dbReference type="NCBI Taxonomy" id="1070528"/>
    <lineage>
        <taxon>unclassified sequences</taxon>
        <taxon>metagenomes</taxon>
        <taxon>organismal metagenomes</taxon>
    </lineage>
</organism>